<proteinExistence type="predicted"/>
<name>A0ABS6E0L8_9FIRM</name>
<gene>
    <name evidence="1" type="ORF">KQI42_00035</name>
</gene>
<comment type="caution">
    <text evidence="1">The sequence shown here is derived from an EMBL/GenBank/DDBJ whole genome shotgun (WGS) entry which is preliminary data.</text>
</comment>
<dbReference type="Proteomes" id="UP000749471">
    <property type="component" value="Unassembled WGS sequence"/>
</dbReference>
<dbReference type="InterPro" id="IPR018755">
    <property type="entry name" value="Phage_Mu_Gp48"/>
</dbReference>
<evidence type="ECO:0000313" key="1">
    <source>
        <dbReference type="EMBL" id="MBU5436376.1"/>
    </source>
</evidence>
<dbReference type="EMBL" id="JAHLPM010000001">
    <property type="protein sequence ID" value="MBU5436376.1"/>
    <property type="molecule type" value="Genomic_DNA"/>
</dbReference>
<sequence>MKRLEEYWIEEIKNIKEFKEIAKAENPEVKKVWEVIEDLIDDQFIETATERGIARREKILEIIPFADDDIESRRFRVKARWNEQLPYTYRVLQNTLDQLCGNNGYSMVLNSKEYSLKIKIELTKKRMFDEVKELTRKMAPANMVITVELRYNQYKKLNNSTHNYLNRYSHEELRSEVII</sequence>
<dbReference type="Pfam" id="PF10076">
    <property type="entry name" value="Phage_Mu_Gp48"/>
    <property type="match status" value="1"/>
</dbReference>
<keyword evidence="2" id="KW-1185">Reference proteome</keyword>
<organism evidence="1 2">
    <name type="scientific">Tissierella simiarum</name>
    <dbReference type="NCBI Taxonomy" id="2841534"/>
    <lineage>
        <taxon>Bacteria</taxon>
        <taxon>Bacillati</taxon>
        <taxon>Bacillota</taxon>
        <taxon>Tissierellia</taxon>
        <taxon>Tissierellales</taxon>
        <taxon>Tissierellaceae</taxon>
        <taxon>Tissierella</taxon>
    </lineage>
</organism>
<dbReference type="RefSeq" id="WP_216515537.1">
    <property type="nucleotide sequence ID" value="NZ_JAHLPM010000001.1"/>
</dbReference>
<evidence type="ECO:0000313" key="2">
    <source>
        <dbReference type="Proteomes" id="UP000749471"/>
    </source>
</evidence>
<reference evidence="1 2" key="1">
    <citation type="submission" date="2021-06" db="EMBL/GenBank/DDBJ databases">
        <authorList>
            <person name="Sun Q."/>
            <person name="Li D."/>
        </authorList>
    </citation>
    <scope>NUCLEOTIDE SEQUENCE [LARGE SCALE GENOMIC DNA]</scope>
    <source>
        <strain evidence="1 2">MSJ-40</strain>
    </source>
</reference>
<accession>A0ABS6E0L8</accession>
<protein>
    <submittedName>
        <fullName evidence="1">YmfQ family protein</fullName>
    </submittedName>
</protein>